<keyword evidence="2" id="KW-1185">Reference proteome</keyword>
<proteinExistence type="predicted"/>
<dbReference type="AlphaFoldDB" id="A0A396RLU4"/>
<comment type="caution">
    <text evidence="1">The sequence shown here is derived from an EMBL/GenBank/DDBJ whole genome shotgun (WGS) entry which is preliminary data.</text>
</comment>
<dbReference type="Proteomes" id="UP000266693">
    <property type="component" value="Unassembled WGS sequence"/>
</dbReference>
<evidence type="ECO:0000313" key="2">
    <source>
        <dbReference type="Proteomes" id="UP000266693"/>
    </source>
</evidence>
<organism evidence="1 2">
    <name type="scientific">Sphingomonas gilva</name>
    <dbReference type="NCBI Taxonomy" id="2305907"/>
    <lineage>
        <taxon>Bacteria</taxon>
        <taxon>Pseudomonadati</taxon>
        <taxon>Pseudomonadota</taxon>
        <taxon>Alphaproteobacteria</taxon>
        <taxon>Sphingomonadales</taxon>
        <taxon>Sphingomonadaceae</taxon>
        <taxon>Sphingomonas</taxon>
    </lineage>
</organism>
<accession>A0A396RLU4</accession>
<dbReference type="EMBL" id="QWLV01000004">
    <property type="protein sequence ID" value="RHW17357.1"/>
    <property type="molecule type" value="Genomic_DNA"/>
</dbReference>
<sequence>MMMHQKIAAAEEIRAQLLPTEDKIDEAIACSAQLIAAMIKARADTGVGAAIGHTAIAQVSAAQTQMVEARRALIRAHKALIEAGGDVGVLTTGYGDTSECPEIEETRTKGRLRAVG</sequence>
<gene>
    <name evidence="1" type="ORF">D1610_10290</name>
</gene>
<evidence type="ECO:0000313" key="1">
    <source>
        <dbReference type="EMBL" id="RHW17357.1"/>
    </source>
</evidence>
<name>A0A396RLU4_9SPHN</name>
<reference evidence="1 2" key="1">
    <citation type="submission" date="2018-08" db="EMBL/GenBank/DDBJ databases">
        <title>The multiple taxonomic identification of Sphingomonas gilva.</title>
        <authorList>
            <person name="Zhu D."/>
            <person name="Zheng S."/>
        </authorList>
    </citation>
    <scope>NUCLEOTIDE SEQUENCE [LARGE SCALE GENOMIC DNA]</scope>
    <source>
        <strain evidence="1 2">ZDH117</strain>
    </source>
</reference>
<protein>
    <submittedName>
        <fullName evidence="1">Uncharacterized protein</fullName>
    </submittedName>
</protein>